<name>A0ACC1NVF1_9APHY</name>
<sequence>MEPTQLQPTPSVLLKRLRETLTESPPFCHGTLQLPQEDFQLYYGKKQAQYIDFTEVAQDAAGVQALQDACEPAPFGRNDETVLDETYRKAGKMDADNFVS</sequence>
<evidence type="ECO:0000313" key="1">
    <source>
        <dbReference type="EMBL" id="KAJ2982915.1"/>
    </source>
</evidence>
<proteinExistence type="predicted"/>
<accession>A0ACC1NVF1</accession>
<protein>
    <submittedName>
        <fullName evidence="1">Uncharacterized protein</fullName>
    </submittedName>
</protein>
<gene>
    <name evidence="1" type="ORF">NUW54_g10691</name>
</gene>
<reference evidence="1" key="1">
    <citation type="submission" date="2022-08" db="EMBL/GenBank/DDBJ databases">
        <title>Genome Sequence of Pycnoporus sanguineus.</title>
        <authorList>
            <person name="Buettner E."/>
        </authorList>
    </citation>
    <scope>NUCLEOTIDE SEQUENCE</scope>
    <source>
        <strain evidence="1">CG-C14</strain>
    </source>
</reference>
<comment type="caution">
    <text evidence="1">The sequence shown here is derived from an EMBL/GenBank/DDBJ whole genome shotgun (WGS) entry which is preliminary data.</text>
</comment>
<evidence type="ECO:0000313" key="2">
    <source>
        <dbReference type="Proteomes" id="UP001144978"/>
    </source>
</evidence>
<organism evidence="1 2">
    <name type="scientific">Trametes sanguinea</name>
    <dbReference type="NCBI Taxonomy" id="158606"/>
    <lineage>
        <taxon>Eukaryota</taxon>
        <taxon>Fungi</taxon>
        <taxon>Dikarya</taxon>
        <taxon>Basidiomycota</taxon>
        <taxon>Agaricomycotina</taxon>
        <taxon>Agaricomycetes</taxon>
        <taxon>Polyporales</taxon>
        <taxon>Polyporaceae</taxon>
        <taxon>Trametes</taxon>
    </lineage>
</organism>
<dbReference type="Proteomes" id="UP001144978">
    <property type="component" value="Unassembled WGS sequence"/>
</dbReference>
<keyword evidence="2" id="KW-1185">Reference proteome</keyword>
<dbReference type="EMBL" id="JANSHE010003929">
    <property type="protein sequence ID" value="KAJ2982915.1"/>
    <property type="molecule type" value="Genomic_DNA"/>
</dbReference>